<dbReference type="RefSeq" id="WP_092104342.1">
    <property type="nucleotide sequence ID" value="NZ_LT629739.1"/>
</dbReference>
<evidence type="ECO:0000256" key="3">
    <source>
        <dbReference type="ARBA" id="ARBA00023163"/>
    </source>
</evidence>
<keyword evidence="1" id="KW-0805">Transcription regulation</keyword>
<evidence type="ECO:0000256" key="4">
    <source>
        <dbReference type="PROSITE-ProRule" id="PRU00335"/>
    </source>
</evidence>
<dbReference type="STRING" id="629680.SAMN04489751_1417"/>
<gene>
    <name evidence="7" type="ORF">SAMN04489751_1417</name>
</gene>
<evidence type="ECO:0000259" key="6">
    <source>
        <dbReference type="PROSITE" id="PS50977"/>
    </source>
</evidence>
<dbReference type="InterPro" id="IPR001647">
    <property type="entry name" value="HTH_TetR"/>
</dbReference>
<dbReference type="InterPro" id="IPR050109">
    <property type="entry name" value="HTH-type_TetR-like_transc_reg"/>
</dbReference>
<dbReference type="OrthoDB" id="3869819at2"/>
<dbReference type="InterPro" id="IPR036271">
    <property type="entry name" value="Tet_transcr_reg_TetR-rel_C_sf"/>
</dbReference>
<protein>
    <submittedName>
        <fullName evidence="7">DNA-binding transcriptional regulator, AcrR family</fullName>
    </submittedName>
</protein>
<dbReference type="Pfam" id="PF00440">
    <property type="entry name" value="TetR_N"/>
    <property type="match status" value="1"/>
</dbReference>
<keyword evidence="2 4" id="KW-0238">DNA-binding</keyword>
<dbReference type="PANTHER" id="PTHR30055">
    <property type="entry name" value="HTH-TYPE TRANSCRIPTIONAL REGULATOR RUTR"/>
    <property type="match status" value="1"/>
</dbReference>
<evidence type="ECO:0000256" key="5">
    <source>
        <dbReference type="SAM" id="MobiDB-lite"/>
    </source>
</evidence>
<dbReference type="EMBL" id="LT629739">
    <property type="protein sequence ID" value="SDS17986.1"/>
    <property type="molecule type" value="Genomic_DNA"/>
</dbReference>
<organism evidence="7 8">
    <name type="scientific">Brevibacterium sandarakinum</name>
    <dbReference type="NCBI Taxonomy" id="629680"/>
    <lineage>
        <taxon>Bacteria</taxon>
        <taxon>Bacillati</taxon>
        <taxon>Actinomycetota</taxon>
        <taxon>Actinomycetes</taxon>
        <taxon>Micrococcales</taxon>
        <taxon>Brevibacteriaceae</taxon>
        <taxon>Brevibacterium</taxon>
    </lineage>
</organism>
<sequence>MPKRKGAAGAGGQKPVRHGKTANQRADAQRNRAKILAATPDALRKDPDASVADIAAEAGVGRMTLYGHFKTRAELIDATLADSLERAEAVLADVPLDGDPGGAFEALITSSWMLLDRIRAVFVVAQRELPPTRIREMHEKAEARMRGVVECGQREGVFRVDLPVTWLLAVTHLTMNAAAEETNAGRLDSDDAARVIVGTLRSAFAANGRF</sequence>
<dbReference type="SUPFAM" id="SSF46689">
    <property type="entry name" value="Homeodomain-like"/>
    <property type="match status" value="1"/>
</dbReference>
<keyword evidence="3" id="KW-0804">Transcription</keyword>
<dbReference type="PANTHER" id="PTHR30055:SF234">
    <property type="entry name" value="HTH-TYPE TRANSCRIPTIONAL REGULATOR BETI"/>
    <property type="match status" value="1"/>
</dbReference>
<dbReference type="Proteomes" id="UP000199700">
    <property type="component" value="Chromosome"/>
</dbReference>
<dbReference type="Gene3D" id="1.10.357.10">
    <property type="entry name" value="Tetracycline Repressor, domain 2"/>
    <property type="match status" value="1"/>
</dbReference>
<keyword evidence="8" id="KW-1185">Reference proteome</keyword>
<dbReference type="SUPFAM" id="SSF48498">
    <property type="entry name" value="Tetracyclin repressor-like, C-terminal domain"/>
    <property type="match status" value="1"/>
</dbReference>
<dbReference type="GO" id="GO:0003700">
    <property type="term" value="F:DNA-binding transcription factor activity"/>
    <property type="evidence" value="ECO:0007669"/>
    <property type="project" value="TreeGrafter"/>
</dbReference>
<dbReference type="InterPro" id="IPR009057">
    <property type="entry name" value="Homeodomain-like_sf"/>
</dbReference>
<dbReference type="GO" id="GO:0000976">
    <property type="term" value="F:transcription cis-regulatory region binding"/>
    <property type="evidence" value="ECO:0007669"/>
    <property type="project" value="TreeGrafter"/>
</dbReference>
<feature type="region of interest" description="Disordered" evidence="5">
    <location>
        <begin position="1"/>
        <end position="29"/>
    </location>
</feature>
<evidence type="ECO:0000256" key="2">
    <source>
        <dbReference type="ARBA" id="ARBA00023125"/>
    </source>
</evidence>
<feature type="domain" description="HTH tetR-type" evidence="6">
    <location>
        <begin position="29"/>
        <end position="87"/>
    </location>
</feature>
<evidence type="ECO:0000256" key="1">
    <source>
        <dbReference type="ARBA" id="ARBA00023015"/>
    </source>
</evidence>
<feature type="DNA-binding region" description="H-T-H motif" evidence="4">
    <location>
        <begin position="50"/>
        <end position="69"/>
    </location>
</feature>
<accession>A0A1H1Q3K8</accession>
<evidence type="ECO:0000313" key="7">
    <source>
        <dbReference type="EMBL" id="SDS17986.1"/>
    </source>
</evidence>
<dbReference type="AlphaFoldDB" id="A0A1H1Q3K8"/>
<evidence type="ECO:0000313" key="8">
    <source>
        <dbReference type="Proteomes" id="UP000199700"/>
    </source>
</evidence>
<dbReference type="PROSITE" id="PS50977">
    <property type="entry name" value="HTH_TETR_2"/>
    <property type="match status" value="1"/>
</dbReference>
<name>A0A1H1Q3K8_BRESA</name>
<proteinExistence type="predicted"/>
<reference evidence="7" key="1">
    <citation type="submission" date="2016-10" db="EMBL/GenBank/DDBJ databases">
        <authorList>
            <person name="Varghese N."/>
            <person name="Submissions S."/>
        </authorList>
    </citation>
    <scope>NUCLEOTIDE SEQUENCE [LARGE SCALE GENOMIC DNA]</scope>
    <source>
        <strain evidence="7">DSM 22082</strain>
    </source>
</reference>